<evidence type="ECO:0000256" key="6">
    <source>
        <dbReference type="ARBA" id="ARBA00022679"/>
    </source>
</evidence>
<dbReference type="AlphaFoldDB" id="A0AA88GYY3"/>
<evidence type="ECO:0000313" key="9">
    <source>
        <dbReference type="EMBL" id="KAG2388551.1"/>
    </source>
</evidence>
<evidence type="ECO:0000256" key="7">
    <source>
        <dbReference type="ARBA" id="ARBA00022691"/>
    </source>
</evidence>
<evidence type="ECO:0000256" key="8">
    <source>
        <dbReference type="SAM" id="MobiDB-lite"/>
    </source>
</evidence>
<accession>A0AA88GYY3</accession>
<dbReference type="InterPro" id="IPR029063">
    <property type="entry name" value="SAM-dependent_MTases_sf"/>
</dbReference>
<evidence type="ECO:0000256" key="5">
    <source>
        <dbReference type="ARBA" id="ARBA00022603"/>
    </source>
</evidence>
<dbReference type="Proteomes" id="UP000816034">
    <property type="component" value="Unassembled WGS sequence"/>
</dbReference>
<name>A0AA88GYY3_NAELO</name>
<dbReference type="EMBL" id="PYSW02000010">
    <property type="protein sequence ID" value="KAG2388551.1"/>
    <property type="molecule type" value="Genomic_DNA"/>
</dbReference>
<keyword evidence="6" id="KW-0808">Transferase</keyword>
<keyword evidence="10" id="KW-1185">Reference proteome</keyword>
<reference evidence="9 10" key="1">
    <citation type="journal article" date="2018" name="BMC Genomics">
        <title>The genome of Naegleria lovaniensis, the basis for a comparative approach to unravel pathogenicity factors of the human pathogenic amoeba N. fowleri.</title>
        <authorList>
            <person name="Liechti N."/>
            <person name="Schurch N."/>
            <person name="Bruggmann R."/>
            <person name="Wittwer M."/>
        </authorList>
    </citation>
    <scope>NUCLEOTIDE SEQUENCE [LARGE SCALE GENOMIC DNA]</scope>
    <source>
        <strain evidence="9 10">ATCC 30569</strain>
    </source>
</reference>
<dbReference type="SUPFAM" id="SSF53335">
    <property type="entry name" value="S-adenosyl-L-methionine-dependent methyltransferases"/>
    <property type="match status" value="1"/>
</dbReference>
<dbReference type="Gene3D" id="3.40.50.150">
    <property type="entry name" value="Vaccinia Virus protein VP39"/>
    <property type="match status" value="1"/>
</dbReference>
<comment type="caution">
    <text evidence="9">The sequence shown here is derived from an EMBL/GenBank/DDBJ whole genome shotgun (WGS) entry which is preliminary data.</text>
</comment>
<dbReference type="Pfam" id="PF01135">
    <property type="entry name" value="PCMT"/>
    <property type="match status" value="2"/>
</dbReference>
<dbReference type="InterPro" id="IPR000682">
    <property type="entry name" value="PCMT"/>
</dbReference>
<keyword evidence="7" id="KW-0949">S-adenosyl-L-methionine</keyword>
<evidence type="ECO:0000256" key="1">
    <source>
        <dbReference type="ARBA" id="ARBA00004496"/>
    </source>
</evidence>
<dbReference type="GO" id="GO:0032259">
    <property type="term" value="P:methylation"/>
    <property type="evidence" value="ECO:0007669"/>
    <property type="project" value="UniProtKB-KW"/>
</dbReference>
<gene>
    <name evidence="9" type="ORF">C9374_000715</name>
</gene>
<evidence type="ECO:0000256" key="4">
    <source>
        <dbReference type="ARBA" id="ARBA00022490"/>
    </source>
</evidence>
<protein>
    <recommendedName>
        <fullName evidence="3">protein-L-isoaspartate(D-aspartate) O-methyltransferase</fullName>
        <ecNumber evidence="3">2.1.1.77</ecNumber>
    </recommendedName>
</protein>
<dbReference type="GO" id="GO:0004719">
    <property type="term" value="F:protein-L-isoaspartate (D-aspartate) O-methyltransferase activity"/>
    <property type="evidence" value="ECO:0007669"/>
    <property type="project" value="UniProtKB-EC"/>
</dbReference>
<dbReference type="EC" id="2.1.1.77" evidence="3"/>
<keyword evidence="4" id="KW-0963">Cytoplasm</keyword>
<dbReference type="GeneID" id="68093177"/>
<sequence>MSQQPSTDPVLTAFKKFFSILSDRSTSILLSSFGIASTAFLFWKYFTNSKPSTSVDKTHETSSQPRNHHSFSSNEELIQHLKNSTHLSPILEKIFTQTDRGKYAVDVELENSKDLEVVRPYADAAMPLRCNATISAPHIHVTCLNAFIDVFEQASQNKHDPSALSTTSNFSCLDVGSGSGFVSAALCHLSEYFDLNAKILAIDHIQELVDLGFNNVQHDENSNKFLQTSTRSSSTRDIQLIFKKGNGYDSQLIRTLFNDSFRHSEFETPNHSEPLFDIIHVGAACPSIPKHLYELLKPNGRIICPVGPSIGTQELLCICKSEKKNSTITKLGQEHGEDFAPTTNIEHGETTTQMLVQCIAKVHFVPLFSNEQDQERHFNRSNPKVVVNPNTGEKFIVLPYLHLCGDDSKESIKSLQDIKWQGDE</sequence>
<dbReference type="PANTHER" id="PTHR11579">
    <property type="entry name" value="PROTEIN-L-ISOASPARTATE O-METHYLTRANSFERASE"/>
    <property type="match status" value="1"/>
</dbReference>
<comment type="similarity">
    <text evidence="2">Belongs to the methyltransferase superfamily. L-isoaspartyl/D-aspartyl protein methyltransferase family.</text>
</comment>
<keyword evidence="5" id="KW-0489">Methyltransferase</keyword>
<dbReference type="GO" id="GO:0005737">
    <property type="term" value="C:cytoplasm"/>
    <property type="evidence" value="ECO:0007669"/>
    <property type="project" value="UniProtKB-SubCell"/>
</dbReference>
<evidence type="ECO:0000313" key="10">
    <source>
        <dbReference type="Proteomes" id="UP000816034"/>
    </source>
</evidence>
<dbReference type="PANTHER" id="PTHR11579:SF0">
    <property type="entry name" value="PROTEIN-L-ISOASPARTATE(D-ASPARTATE) O-METHYLTRANSFERASE"/>
    <property type="match status" value="1"/>
</dbReference>
<dbReference type="RefSeq" id="XP_044552543.1">
    <property type="nucleotide sequence ID" value="XM_044697089.1"/>
</dbReference>
<comment type="subcellular location">
    <subcellularLocation>
        <location evidence="1">Cytoplasm</location>
    </subcellularLocation>
</comment>
<feature type="region of interest" description="Disordered" evidence="8">
    <location>
        <begin position="52"/>
        <end position="72"/>
    </location>
</feature>
<evidence type="ECO:0000256" key="3">
    <source>
        <dbReference type="ARBA" id="ARBA00011890"/>
    </source>
</evidence>
<evidence type="ECO:0000256" key="2">
    <source>
        <dbReference type="ARBA" id="ARBA00005369"/>
    </source>
</evidence>
<proteinExistence type="inferred from homology"/>
<organism evidence="9 10">
    <name type="scientific">Naegleria lovaniensis</name>
    <name type="common">Amoeba</name>
    <dbReference type="NCBI Taxonomy" id="51637"/>
    <lineage>
        <taxon>Eukaryota</taxon>
        <taxon>Discoba</taxon>
        <taxon>Heterolobosea</taxon>
        <taxon>Tetramitia</taxon>
        <taxon>Eutetramitia</taxon>
        <taxon>Vahlkampfiidae</taxon>
        <taxon>Naegleria</taxon>
    </lineage>
</organism>